<dbReference type="InterPro" id="IPR050796">
    <property type="entry name" value="SCF_F-box_component"/>
</dbReference>
<dbReference type="Pfam" id="PF07734">
    <property type="entry name" value="FBA_1"/>
    <property type="match status" value="1"/>
</dbReference>
<evidence type="ECO:0000256" key="1">
    <source>
        <dbReference type="SAM" id="MobiDB-lite"/>
    </source>
</evidence>
<accession>A0A2N9FET8</accession>
<dbReference type="PANTHER" id="PTHR31672">
    <property type="entry name" value="BNACNNG10540D PROTEIN"/>
    <property type="match status" value="1"/>
</dbReference>
<dbReference type="EMBL" id="OIVN01000770">
    <property type="protein sequence ID" value="SPC85274.1"/>
    <property type="molecule type" value="Genomic_DNA"/>
</dbReference>
<reference evidence="3" key="1">
    <citation type="submission" date="2018-02" db="EMBL/GenBank/DDBJ databases">
        <authorList>
            <person name="Cohen D.B."/>
            <person name="Kent A.D."/>
        </authorList>
    </citation>
    <scope>NUCLEOTIDE SEQUENCE</scope>
</reference>
<dbReference type="InterPro" id="IPR006527">
    <property type="entry name" value="F-box-assoc_dom_typ1"/>
</dbReference>
<proteinExistence type="predicted"/>
<evidence type="ECO:0000259" key="2">
    <source>
        <dbReference type="Pfam" id="PF07734"/>
    </source>
</evidence>
<feature type="domain" description="F-box associated beta-propeller type 1" evidence="2">
    <location>
        <begin position="17"/>
        <end position="152"/>
    </location>
</feature>
<dbReference type="PANTHER" id="PTHR31672:SF13">
    <property type="entry name" value="F-BOX PROTEIN CPR30-LIKE"/>
    <property type="match status" value="1"/>
</dbReference>
<evidence type="ECO:0000313" key="3">
    <source>
        <dbReference type="EMBL" id="SPC85274.1"/>
    </source>
</evidence>
<feature type="region of interest" description="Disordered" evidence="1">
    <location>
        <begin position="459"/>
        <end position="496"/>
    </location>
</feature>
<protein>
    <recommendedName>
        <fullName evidence="2">F-box associated beta-propeller type 1 domain-containing protein</fullName>
    </recommendedName>
</protein>
<organism evidence="3">
    <name type="scientific">Fagus sylvatica</name>
    <name type="common">Beechnut</name>
    <dbReference type="NCBI Taxonomy" id="28930"/>
    <lineage>
        <taxon>Eukaryota</taxon>
        <taxon>Viridiplantae</taxon>
        <taxon>Streptophyta</taxon>
        <taxon>Embryophyta</taxon>
        <taxon>Tracheophyta</taxon>
        <taxon>Spermatophyta</taxon>
        <taxon>Magnoliopsida</taxon>
        <taxon>eudicotyledons</taxon>
        <taxon>Gunneridae</taxon>
        <taxon>Pentapetalae</taxon>
        <taxon>rosids</taxon>
        <taxon>fabids</taxon>
        <taxon>Fagales</taxon>
        <taxon>Fagaceae</taxon>
        <taxon>Fagus</taxon>
    </lineage>
</organism>
<name>A0A2N9FET8_FAGSY</name>
<sequence length="496" mass="55889">MTGTLTNLSKFETPFCYARIVSFCNGIYLCDSYYYNNVLYLWNPSIGKFKKLVTTSTGGVHGFAYDSQNNDFKILRMGAEVAEVYTLSTDSWRKVVISESLSESIDYIYLSSLFFNGALHSIARSGSCHFILAFDINDEIFRKIMLPQNDNFGGIGQSGLTSEWLAVLKGSLALIVISDHTPWDRNTCHISVMREYGVVESWTTKTVPLYFTQGFFGCTDNGELLIQFFESHPISFDPENLNEYLLGIEASHWLSYTAYLMESLVLLDQHNEAEMEPDIPLCPREATNTSSDAHLLRAKYPSLPSWEVKVMNDFGEGETMIVPRLNHDRYEHAWMGGPFEADFVEECYSLIKSMKNWIWSSSQSSFARQNKLSHEIDLLHNRVESQANTIRTLERCLWSFGPREAGGSRDPWIQSSSQSSVAYQNNPSHEIDLLRNKIESQASTIRTLERCLWSLGPREAGGSSDLVPDAADGVNPSPGDEGNPMNLKMKSKEGSA</sequence>
<dbReference type="NCBIfam" id="TIGR01640">
    <property type="entry name" value="F_box_assoc_1"/>
    <property type="match status" value="1"/>
</dbReference>
<gene>
    <name evidence="3" type="ORF">FSB_LOCUS13156</name>
</gene>
<dbReference type="AlphaFoldDB" id="A0A2N9FET8"/>
<dbReference type="InterPro" id="IPR017451">
    <property type="entry name" value="F-box-assoc_interact_dom"/>
</dbReference>
<dbReference type="InterPro" id="IPR011043">
    <property type="entry name" value="Gal_Oxase/kelch_b-propeller"/>
</dbReference>
<dbReference type="SUPFAM" id="SSF50965">
    <property type="entry name" value="Galactose oxidase, central domain"/>
    <property type="match status" value="1"/>
</dbReference>